<reference evidence="2" key="1">
    <citation type="submission" date="2021-06" db="EMBL/GenBank/DDBJ databases">
        <authorList>
            <person name="Kallberg Y."/>
            <person name="Tangrot J."/>
            <person name="Rosling A."/>
        </authorList>
    </citation>
    <scope>NUCLEOTIDE SEQUENCE</scope>
    <source>
        <strain evidence="2">CL551</strain>
    </source>
</reference>
<proteinExistence type="predicted"/>
<dbReference type="Pfam" id="PF07714">
    <property type="entry name" value="PK_Tyr_Ser-Thr"/>
    <property type="match status" value="1"/>
</dbReference>
<accession>A0A9N8V5X1</accession>
<dbReference type="AlphaFoldDB" id="A0A9N8V5X1"/>
<dbReference type="InterPro" id="IPR001245">
    <property type="entry name" value="Ser-Thr/Tyr_kinase_cat_dom"/>
</dbReference>
<organism evidence="2 3">
    <name type="scientific">Acaulospora morrowiae</name>
    <dbReference type="NCBI Taxonomy" id="94023"/>
    <lineage>
        <taxon>Eukaryota</taxon>
        <taxon>Fungi</taxon>
        <taxon>Fungi incertae sedis</taxon>
        <taxon>Mucoromycota</taxon>
        <taxon>Glomeromycotina</taxon>
        <taxon>Glomeromycetes</taxon>
        <taxon>Diversisporales</taxon>
        <taxon>Acaulosporaceae</taxon>
        <taxon>Acaulospora</taxon>
    </lineage>
</organism>
<feature type="domain" description="Protein kinase" evidence="1">
    <location>
        <begin position="315"/>
        <end position="586"/>
    </location>
</feature>
<dbReference type="PANTHER" id="PTHR44329">
    <property type="entry name" value="SERINE/THREONINE-PROTEIN KINASE TNNI3K-RELATED"/>
    <property type="match status" value="1"/>
</dbReference>
<sequence length="688" mass="79367">MVRKLFRWISKAGDVAKNRLKRQEEQENEPAVTSSRRYRFDYHPAQKKKHQSLPISPRKSQVVDSQARTFTVDKRRYAVVDPFNFGHHRSQSADSTRNLATILSGDFHSQIEAEAFLKNPRSIDDSSHQKMRLEDLAEEVEEETPATILVAKKEKLTRHSQLSIHSVRHITRKSMPNRYNKLHDKTTDRPMNFHIAQIKYSENTLKRSLSSSEIDHMKEISLEITSDELLAEFKDMTTVSKFYESDSTICPLCKRKMAIVGHHAHWCQSCESKRFEEKFGTWTSGNDDIDCFILETQLDAKSCFDYLEWIPYDRLRDVRYVGSGRFGSVYRSIWIDGPRDKWDKGINQYMREGMYPVALKSLDNSQNISQEFLEGLRDFLRSENNGGTHIIRFLGISRDPDTKNYMWVLQYARDGDLTRYLTRNPLSITWQRRLEILYGVSIGLASIHKKDLMHQNLHSGNVLIDSHVASIGDLGMYGRSNSLGNKSCKALPFVAPEISQNKPYTKSADIYSFGCIMWELATNKEPFAGQSHNSYFAVLEIGQGLRPEITENIPDCYARLMQRCLEGDPLKRPSADELQETIGIWFVELCDAISTESSAEFQRAEERRKILVKIEKQKGQCIANQNHPRALLYTNRLVKSDFFPPETHNPAVIKHMASETELYNLKAATMQADNTSEAAEIYDLIQYW</sequence>
<keyword evidence="3" id="KW-1185">Reference proteome</keyword>
<dbReference type="EMBL" id="CAJVPV010000029">
    <property type="protein sequence ID" value="CAG8439174.1"/>
    <property type="molecule type" value="Genomic_DNA"/>
</dbReference>
<gene>
    <name evidence="2" type="ORF">AMORRO_LOCUS146</name>
</gene>
<dbReference type="GO" id="GO:0005524">
    <property type="term" value="F:ATP binding"/>
    <property type="evidence" value="ECO:0007669"/>
    <property type="project" value="InterPro"/>
</dbReference>
<evidence type="ECO:0000313" key="2">
    <source>
        <dbReference type="EMBL" id="CAG8439174.1"/>
    </source>
</evidence>
<protein>
    <submittedName>
        <fullName evidence="2">8869_t:CDS:1</fullName>
    </submittedName>
</protein>
<dbReference type="OrthoDB" id="195446at2759"/>
<dbReference type="PROSITE" id="PS50011">
    <property type="entry name" value="PROTEIN_KINASE_DOM"/>
    <property type="match status" value="1"/>
</dbReference>
<evidence type="ECO:0000313" key="3">
    <source>
        <dbReference type="Proteomes" id="UP000789342"/>
    </source>
</evidence>
<dbReference type="SUPFAM" id="SSF56112">
    <property type="entry name" value="Protein kinase-like (PK-like)"/>
    <property type="match status" value="1"/>
</dbReference>
<dbReference type="GO" id="GO:0004674">
    <property type="term" value="F:protein serine/threonine kinase activity"/>
    <property type="evidence" value="ECO:0007669"/>
    <property type="project" value="TreeGrafter"/>
</dbReference>
<dbReference type="InterPro" id="IPR011009">
    <property type="entry name" value="Kinase-like_dom_sf"/>
</dbReference>
<dbReference type="InterPro" id="IPR051681">
    <property type="entry name" value="Ser/Thr_Kinases-Pseudokinases"/>
</dbReference>
<dbReference type="Gene3D" id="1.10.510.10">
    <property type="entry name" value="Transferase(Phosphotransferase) domain 1"/>
    <property type="match status" value="1"/>
</dbReference>
<comment type="caution">
    <text evidence="2">The sequence shown here is derived from an EMBL/GenBank/DDBJ whole genome shotgun (WGS) entry which is preliminary data.</text>
</comment>
<dbReference type="Proteomes" id="UP000789342">
    <property type="component" value="Unassembled WGS sequence"/>
</dbReference>
<dbReference type="InterPro" id="IPR000719">
    <property type="entry name" value="Prot_kinase_dom"/>
</dbReference>
<evidence type="ECO:0000259" key="1">
    <source>
        <dbReference type="PROSITE" id="PS50011"/>
    </source>
</evidence>
<name>A0A9N8V5X1_9GLOM</name>